<accession>A0A418C3L3</accession>
<dbReference type="AlphaFoldDB" id="A0A418C3L3"/>
<feature type="region of interest" description="Disordered" evidence="1">
    <location>
        <begin position="62"/>
        <end position="83"/>
    </location>
</feature>
<feature type="compositionally biased region" description="Basic residues" evidence="1">
    <location>
        <begin position="67"/>
        <end position="83"/>
    </location>
</feature>
<protein>
    <submittedName>
        <fullName evidence="2">Uncharacterized protein</fullName>
    </submittedName>
</protein>
<gene>
    <name evidence="2" type="ORF">DYB34_009765</name>
</gene>
<name>A0A418C3L3_APHAT</name>
<dbReference type="EMBL" id="QUTB01004312">
    <property type="protein sequence ID" value="RHY62850.1"/>
    <property type="molecule type" value="Genomic_DNA"/>
</dbReference>
<sequence length="83" mass="9207">MYSPGGQKLPCDDATWSQSRDEISTSTLALLVPASSSTSKKRKSIDVAGRLITQDLFNEIIDDQPIRKKTKQPTKKPTKKTTK</sequence>
<comment type="caution">
    <text evidence="2">The sequence shown here is derived from an EMBL/GenBank/DDBJ whole genome shotgun (WGS) entry which is preliminary data.</text>
</comment>
<reference evidence="2 3" key="1">
    <citation type="submission" date="2018-08" db="EMBL/GenBank/DDBJ databases">
        <title>Aphanomyces genome sequencing and annotation.</title>
        <authorList>
            <person name="Minardi D."/>
            <person name="Oidtmann B."/>
            <person name="Van Der Giezen M."/>
            <person name="Studholme D.J."/>
        </authorList>
    </citation>
    <scope>NUCLEOTIDE SEQUENCE [LARGE SCALE GENOMIC DNA]</scope>
    <source>
        <strain evidence="2 3">Si</strain>
    </source>
</reference>
<organism evidence="2 3">
    <name type="scientific">Aphanomyces astaci</name>
    <name type="common">Crayfish plague agent</name>
    <dbReference type="NCBI Taxonomy" id="112090"/>
    <lineage>
        <taxon>Eukaryota</taxon>
        <taxon>Sar</taxon>
        <taxon>Stramenopiles</taxon>
        <taxon>Oomycota</taxon>
        <taxon>Saprolegniomycetes</taxon>
        <taxon>Saprolegniales</taxon>
        <taxon>Verrucalvaceae</taxon>
        <taxon>Aphanomyces</taxon>
    </lineage>
</organism>
<evidence type="ECO:0000256" key="1">
    <source>
        <dbReference type="SAM" id="MobiDB-lite"/>
    </source>
</evidence>
<evidence type="ECO:0000313" key="2">
    <source>
        <dbReference type="EMBL" id="RHY62850.1"/>
    </source>
</evidence>
<dbReference type="Proteomes" id="UP000283543">
    <property type="component" value="Unassembled WGS sequence"/>
</dbReference>
<proteinExistence type="predicted"/>
<evidence type="ECO:0000313" key="3">
    <source>
        <dbReference type="Proteomes" id="UP000283543"/>
    </source>
</evidence>